<keyword evidence="1 2" id="KW-0812">Transmembrane</keyword>
<comment type="caution">
    <text evidence="2">The sequence shown here is derived from an EMBL/GenBank/DDBJ whole genome shotgun (WGS) entry which is preliminary data.</text>
</comment>
<keyword evidence="1" id="KW-1133">Transmembrane helix</keyword>
<protein>
    <submittedName>
        <fullName evidence="2">Transmembrane protein</fullName>
    </submittedName>
</protein>
<evidence type="ECO:0000313" key="3">
    <source>
        <dbReference type="Proteomes" id="UP000094527"/>
    </source>
</evidence>
<accession>A0A1D2MZ32</accession>
<dbReference type="STRING" id="48709.A0A1D2MZ32"/>
<dbReference type="Proteomes" id="UP000094527">
    <property type="component" value="Unassembled WGS sequence"/>
</dbReference>
<dbReference type="Pfam" id="PF10269">
    <property type="entry name" value="Tmemb_185A"/>
    <property type="match status" value="1"/>
</dbReference>
<gene>
    <name evidence="2" type="ORF">Ocin01_08434</name>
</gene>
<reference evidence="2 3" key="1">
    <citation type="journal article" date="2016" name="Genome Biol. Evol.">
        <title>Gene Family Evolution Reflects Adaptation to Soil Environmental Stressors in the Genome of the Collembolan Orchesella cincta.</title>
        <authorList>
            <person name="Faddeeva-Vakhrusheva A."/>
            <person name="Derks M.F."/>
            <person name="Anvar S.Y."/>
            <person name="Agamennone V."/>
            <person name="Suring W."/>
            <person name="Smit S."/>
            <person name="van Straalen N.M."/>
            <person name="Roelofs D."/>
        </authorList>
    </citation>
    <scope>NUCLEOTIDE SEQUENCE [LARGE SCALE GENOMIC DNA]</scope>
    <source>
        <tissue evidence="2">Mixed pool</tissue>
    </source>
</reference>
<organism evidence="2 3">
    <name type="scientific">Orchesella cincta</name>
    <name type="common">Springtail</name>
    <name type="synonym">Podura cincta</name>
    <dbReference type="NCBI Taxonomy" id="48709"/>
    <lineage>
        <taxon>Eukaryota</taxon>
        <taxon>Metazoa</taxon>
        <taxon>Ecdysozoa</taxon>
        <taxon>Arthropoda</taxon>
        <taxon>Hexapoda</taxon>
        <taxon>Collembola</taxon>
        <taxon>Entomobryomorpha</taxon>
        <taxon>Entomobryoidea</taxon>
        <taxon>Orchesellidae</taxon>
        <taxon>Orchesellinae</taxon>
        <taxon>Orchesella</taxon>
    </lineage>
</organism>
<evidence type="ECO:0000256" key="1">
    <source>
        <dbReference type="SAM" id="Phobius"/>
    </source>
</evidence>
<evidence type="ECO:0000313" key="2">
    <source>
        <dbReference type="EMBL" id="ODM98248.1"/>
    </source>
</evidence>
<sequence>MVIRLDQRTQWNWFIVFIPMWIFDVAVLTYAWFSIFSRCKTEPLEFCSAFITRKVQIVAIVMLKLALQRLYPL</sequence>
<keyword evidence="3" id="KW-1185">Reference proteome</keyword>
<name>A0A1D2MZ32_ORCCI</name>
<dbReference type="InterPro" id="IPR019396">
    <property type="entry name" value="TM_Fragile-X-F-assoc"/>
</dbReference>
<dbReference type="OrthoDB" id="10258440at2759"/>
<keyword evidence="1" id="KW-0472">Membrane</keyword>
<feature type="transmembrane region" description="Helical" evidence="1">
    <location>
        <begin position="12"/>
        <end position="33"/>
    </location>
</feature>
<dbReference type="EMBL" id="LJIJ01000370">
    <property type="protein sequence ID" value="ODM98248.1"/>
    <property type="molecule type" value="Genomic_DNA"/>
</dbReference>
<dbReference type="AlphaFoldDB" id="A0A1D2MZ32"/>
<proteinExistence type="predicted"/>